<dbReference type="EMBL" id="JARBHB010000003">
    <property type="protein sequence ID" value="KAJ8890432.1"/>
    <property type="molecule type" value="Genomic_DNA"/>
</dbReference>
<evidence type="ECO:0000313" key="2">
    <source>
        <dbReference type="Proteomes" id="UP001159363"/>
    </source>
</evidence>
<organism evidence="1 2">
    <name type="scientific">Dryococelus australis</name>
    <dbReference type="NCBI Taxonomy" id="614101"/>
    <lineage>
        <taxon>Eukaryota</taxon>
        <taxon>Metazoa</taxon>
        <taxon>Ecdysozoa</taxon>
        <taxon>Arthropoda</taxon>
        <taxon>Hexapoda</taxon>
        <taxon>Insecta</taxon>
        <taxon>Pterygota</taxon>
        <taxon>Neoptera</taxon>
        <taxon>Polyneoptera</taxon>
        <taxon>Phasmatodea</taxon>
        <taxon>Verophasmatodea</taxon>
        <taxon>Anareolatae</taxon>
        <taxon>Phasmatidae</taxon>
        <taxon>Eurycanthinae</taxon>
        <taxon>Dryococelus</taxon>
    </lineage>
</organism>
<dbReference type="Proteomes" id="UP001159363">
    <property type="component" value="Chromosome 3"/>
</dbReference>
<protein>
    <submittedName>
        <fullName evidence="1">Uncharacterized protein</fullName>
    </submittedName>
</protein>
<keyword evidence="2" id="KW-1185">Reference proteome</keyword>
<sequence length="113" mass="13226">MMKHAGLCLRCRTTLTEVLPKDCEEKLLKFQLYVIYLQKKNNYRLGQMGNADETYIYLDMPSNFNIMLVVTTDRQTSTIHDSKWKTMARETLPHGVIVRIQEKGSMTEEFMSD</sequence>
<proteinExistence type="predicted"/>
<accession>A0ABQ9I1C0</accession>
<gene>
    <name evidence="1" type="ORF">PR048_009941</name>
</gene>
<evidence type="ECO:0000313" key="1">
    <source>
        <dbReference type="EMBL" id="KAJ8890432.1"/>
    </source>
</evidence>
<comment type="caution">
    <text evidence="1">The sequence shown here is derived from an EMBL/GenBank/DDBJ whole genome shotgun (WGS) entry which is preliminary data.</text>
</comment>
<name>A0ABQ9I1C0_9NEOP</name>
<reference evidence="1 2" key="1">
    <citation type="submission" date="2023-02" db="EMBL/GenBank/DDBJ databases">
        <title>LHISI_Scaffold_Assembly.</title>
        <authorList>
            <person name="Stuart O.P."/>
            <person name="Cleave R."/>
            <person name="Magrath M.J.L."/>
            <person name="Mikheyev A.S."/>
        </authorList>
    </citation>
    <scope>NUCLEOTIDE SEQUENCE [LARGE SCALE GENOMIC DNA]</scope>
    <source>
        <strain evidence="1">Daus_M_001</strain>
        <tissue evidence="1">Leg muscle</tissue>
    </source>
</reference>